<proteinExistence type="predicted"/>
<dbReference type="RefSeq" id="WP_104053216.1">
    <property type="nucleotide sequence ID" value="NZ_CP076456.1"/>
</dbReference>
<dbReference type="Proteomes" id="UP000680588">
    <property type="component" value="Chromosome"/>
</dbReference>
<protein>
    <recommendedName>
        <fullName evidence="3">DUF1918 domain-containing protein</fullName>
    </recommendedName>
</protein>
<dbReference type="AlphaFoldDB" id="A0A975PFU7"/>
<keyword evidence="2" id="KW-1185">Reference proteome</keyword>
<evidence type="ECO:0008006" key="3">
    <source>
        <dbReference type="Google" id="ProtNLM"/>
    </source>
</evidence>
<reference evidence="1" key="1">
    <citation type="submission" date="2021-06" db="EMBL/GenBank/DDBJ databases">
        <title>Novel species in genus Arthrobacter.</title>
        <authorList>
            <person name="Zhang G."/>
        </authorList>
    </citation>
    <scope>NUCLEOTIDE SEQUENCE</scope>
    <source>
        <strain evidence="1">Zg-ZUI122</strain>
    </source>
</reference>
<accession>A0A975PFU7</accession>
<gene>
    <name evidence="1" type="ORF">KG104_16430</name>
</gene>
<name>A0A975PFU7_9MICC</name>
<organism evidence="1 2">
    <name type="scientific">Arthrobacter sunyaminii</name>
    <dbReference type="NCBI Taxonomy" id="2816859"/>
    <lineage>
        <taxon>Bacteria</taxon>
        <taxon>Bacillati</taxon>
        <taxon>Actinomycetota</taxon>
        <taxon>Actinomycetes</taxon>
        <taxon>Micrococcales</taxon>
        <taxon>Micrococcaceae</taxon>
        <taxon>Arthrobacter</taxon>
    </lineage>
</organism>
<evidence type="ECO:0000313" key="2">
    <source>
        <dbReference type="Proteomes" id="UP000680588"/>
    </source>
</evidence>
<dbReference type="KEGG" id="asun:KG104_16430"/>
<evidence type="ECO:0000313" key="1">
    <source>
        <dbReference type="EMBL" id="QWQ36007.1"/>
    </source>
</evidence>
<dbReference type="EMBL" id="CP076456">
    <property type="protein sequence ID" value="QWQ36007.1"/>
    <property type="molecule type" value="Genomic_DNA"/>
</dbReference>
<sequence length="76" mass="8697">MSRSPSHYRVRVRNLNDLRRGDQVEAMIRSVVHHRGKVLDLAPGLGAVWIRTDAGRRALIHTDEYRLWQVLPAEAG</sequence>